<dbReference type="KEGG" id="bfo:118430793"/>
<organism evidence="2 3">
    <name type="scientific">Branchiostoma floridae</name>
    <name type="common">Florida lancelet</name>
    <name type="synonym">Amphioxus</name>
    <dbReference type="NCBI Taxonomy" id="7739"/>
    <lineage>
        <taxon>Eukaryota</taxon>
        <taxon>Metazoa</taxon>
        <taxon>Chordata</taxon>
        <taxon>Cephalochordata</taxon>
        <taxon>Leptocardii</taxon>
        <taxon>Amphioxiformes</taxon>
        <taxon>Branchiostomatidae</taxon>
        <taxon>Branchiostoma</taxon>
    </lineage>
</organism>
<proteinExistence type="predicted"/>
<reference evidence="2" key="1">
    <citation type="journal article" date="2020" name="Nat. Ecol. Evol.">
        <title>Deeply conserved synteny resolves early events in vertebrate evolution.</title>
        <authorList>
            <person name="Simakov O."/>
            <person name="Marletaz F."/>
            <person name="Yue J.X."/>
            <person name="O'Connell B."/>
            <person name="Jenkins J."/>
            <person name="Brandt A."/>
            <person name="Calef R."/>
            <person name="Tung C.H."/>
            <person name="Huang T.K."/>
            <person name="Schmutz J."/>
            <person name="Satoh N."/>
            <person name="Yu J.K."/>
            <person name="Putnam N.H."/>
            <person name="Green R.E."/>
            <person name="Rokhsar D.S."/>
        </authorList>
    </citation>
    <scope>NUCLEOTIDE SEQUENCE [LARGE SCALE GENOMIC DNA]</scope>
    <source>
        <strain evidence="2">S238N-H82</strain>
    </source>
</reference>
<gene>
    <name evidence="3" type="primary">LOC118430793</name>
</gene>
<feature type="compositionally biased region" description="Low complexity" evidence="1">
    <location>
        <begin position="745"/>
        <end position="761"/>
    </location>
</feature>
<feature type="compositionally biased region" description="Low complexity" evidence="1">
    <location>
        <begin position="644"/>
        <end position="665"/>
    </location>
</feature>
<feature type="compositionally biased region" description="Basic residues" evidence="1">
    <location>
        <begin position="485"/>
        <end position="498"/>
    </location>
</feature>
<feature type="compositionally biased region" description="Basic and acidic residues" evidence="1">
    <location>
        <begin position="688"/>
        <end position="701"/>
    </location>
</feature>
<feature type="compositionally biased region" description="Basic and acidic residues" evidence="1">
    <location>
        <begin position="303"/>
        <end position="312"/>
    </location>
</feature>
<feature type="compositionally biased region" description="Basic and acidic residues" evidence="1">
    <location>
        <begin position="356"/>
        <end position="380"/>
    </location>
</feature>
<feature type="compositionally biased region" description="Polar residues" evidence="1">
    <location>
        <begin position="381"/>
        <end position="392"/>
    </location>
</feature>
<feature type="compositionally biased region" description="Basic and acidic residues" evidence="1">
    <location>
        <begin position="590"/>
        <end position="615"/>
    </location>
</feature>
<feature type="region of interest" description="Disordered" evidence="1">
    <location>
        <begin position="157"/>
        <end position="189"/>
    </location>
</feature>
<evidence type="ECO:0000313" key="3">
    <source>
        <dbReference type="RefSeq" id="XP_035697708.1"/>
    </source>
</evidence>
<feature type="region of interest" description="Disordered" evidence="1">
    <location>
        <begin position="901"/>
        <end position="956"/>
    </location>
</feature>
<dbReference type="AlphaFoldDB" id="A0A9J7MAM0"/>
<feature type="region of interest" description="Disordered" evidence="1">
    <location>
        <begin position="229"/>
        <end position="403"/>
    </location>
</feature>
<feature type="compositionally biased region" description="Polar residues" evidence="1">
    <location>
        <begin position="911"/>
        <end position="931"/>
    </location>
</feature>
<evidence type="ECO:0000256" key="1">
    <source>
        <dbReference type="SAM" id="MobiDB-lite"/>
    </source>
</evidence>
<reference evidence="3" key="2">
    <citation type="submission" date="2025-08" db="UniProtKB">
        <authorList>
            <consortium name="RefSeq"/>
        </authorList>
    </citation>
    <scope>IDENTIFICATION</scope>
    <source>
        <strain evidence="3">S238N-H82</strain>
        <tissue evidence="3">Testes</tissue>
    </source>
</reference>
<dbReference type="GeneID" id="118430793"/>
<feature type="compositionally biased region" description="Basic and acidic residues" evidence="1">
    <location>
        <begin position="170"/>
        <end position="179"/>
    </location>
</feature>
<feature type="region of interest" description="Disordered" evidence="1">
    <location>
        <begin position="466"/>
        <end position="666"/>
    </location>
</feature>
<keyword evidence="2" id="KW-1185">Reference proteome</keyword>
<feature type="compositionally biased region" description="Basic and acidic residues" evidence="1">
    <location>
        <begin position="564"/>
        <end position="581"/>
    </location>
</feature>
<name>A0A9J7MAM0_BRAFL</name>
<feature type="compositionally biased region" description="Basic and acidic residues" evidence="1">
    <location>
        <begin position="279"/>
        <end position="293"/>
    </location>
</feature>
<feature type="compositionally biased region" description="Basic and acidic residues" evidence="1">
    <location>
        <begin position="232"/>
        <end position="258"/>
    </location>
</feature>
<feature type="region of interest" description="Disordered" evidence="1">
    <location>
        <begin position="688"/>
        <end position="811"/>
    </location>
</feature>
<feature type="compositionally biased region" description="Basic and acidic residues" evidence="1">
    <location>
        <begin position="527"/>
        <end position="550"/>
    </location>
</feature>
<sequence length="1055" mass="117673">MAFISFLTELWDQKAQEYKEYVITEETELLEQSHLAGQIGTAFQQEYVQQSHLPGQSGTAFQQESIQQGHLPGQSGTAFQQESIQQGHLPGQSGTAFQQEPIQHVNGQGYPHVNATQKLANGKQTETMVDHDKVVAKKGVKFEKKRPEMGRAFYIQGTRPKQNAGRTRKDKAPLVHKESYQPPQDNQQRTAYKHLQDSGTYMYSAPYRLRQAGTPPVSPAKRPDNAQLFRHASADRLHDEREYTGSERRRRAENDQRRTANVAAVQGYREVPVDVPPELEERSANQSPHRRDSQSSILNRVVHGAEDLTETRQRKRPPSRSRAERRSRQGPVPSDIVSTESKTSSDQDVKTPSQDGAKDEKLHDATEEKDESNGDLKRSETPTGDRSASSSPPILFNKDSPPFVNGLLSEEDLQYLQQAPEDLQRILATEDFTNRTDEYKLLLERAKKSVRLKEIRSRRESYLAAMATEYSPSGKDGSRLGGRSPRGHRKGTRPRKAVVKPLQHEEESLPATDVSERNEGLSEAQSDDTKPPQDKSEEKDNAPKQQKDKDENFDDFVPVATESAKVKEDKSTTEEKDKSKDLTIVSNLHVEVETKETSPEEKEKETKKEKTKEESSDSSSDSPSSPVKTNATFGDSLWDEISDLSEVSESVSSSTSSLDTVIDTTNDSIDQELLSLEEEERRAAEILGEAKLEKRPDHDATIHQTPSDLPSAKELQPPKDEVEMKKLKEKISKSPPCPAADVGLESVEISSDTSSETSIESQNEVSVVESKETVQEDIVSSSELYEAAAENEPATSRTVESTSDESYAGENKKSVAMDVHVLTETVPVSDETACFDTNGKSKSLGDITSEDIHCNKFDSKYKTISKSFITKKMREQKRFSPLRGPVMPKKPLEQELIKLTTFTPEERALPQPSSRLEPKTSTPKKLTFSSRSESRVKHIASRKRTQSESASLDADTSSFRRTGDAVFVLTAKAEAVPRRNRPPTPPIYQYRHSTGSYIPGYIENPTPRLEDRGVPEGACSTPGTAPDIVPMASPQGDRGNGKLEEEPEIYFLLNV</sequence>
<accession>A0A9J7MAM0</accession>
<feature type="compositionally biased region" description="Low complexity" evidence="1">
    <location>
        <begin position="617"/>
        <end position="629"/>
    </location>
</feature>
<dbReference type="OrthoDB" id="269822at2759"/>
<feature type="compositionally biased region" description="Basic and acidic residues" evidence="1">
    <location>
        <begin position="716"/>
        <end position="732"/>
    </location>
</feature>
<feature type="compositionally biased region" description="Polar residues" evidence="1">
    <location>
        <begin position="947"/>
        <end position="956"/>
    </location>
</feature>
<dbReference type="RefSeq" id="XP_035697708.1">
    <property type="nucleotide sequence ID" value="XM_035841815.1"/>
</dbReference>
<protein>
    <submittedName>
        <fullName evidence="3">Uncharacterized protein LOC118430793</fullName>
    </submittedName>
</protein>
<feature type="compositionally biased region" description="Polar residues" evidence="1">
    <location>
        <begin position="793"/>
        <end position="805"/>
    </location>
</feature>
<evidence type="ECO:0000313" key="2">
    <source>
        <dbReference type="Proteomes" id="UP000001554"/>
    </source>
</evidence>
<feature type="region of interest" description="Disordered" evidence="1">
    <location>
        <begin position="1005"/>
        <end position="1046"/>
    </location>
</feature>
<dbReference type="Proteomes" id="UP000001554">
    <property type="component" value="Chromosome 14"/>
</dbReference>